<evidence type="ECO:0000313" key="1">
    <source>
        <dbReference type="EMBL" id="PMD52852.1"/>
    </source>
</evidence>
<evidence type="ECO:0000313" key="2">
    <source>
        <dbReference type="Proteomes" id="UP000235371"/>
    </source>
</evidence>
<gene>
    <name evidence="1" type="ORF">K444DRAFT_192443</name>
</gene>
<dbReference type="AlphaFoldDB" id="A0A2J6SPY0"/>
<keyword evidence="2" id="KW-1185">Reference proteome</keyword>
<protein>
    <submittedName>
        <fullName evidence="1">Uncharacterized protein</fullName>
    </submittedName>
</protein>
<dbReference type="InParanoid" id="A0A2J6SPY0"/>
<proteinExistence type="predicted"/>
<sequence length="176" mass="20616">MCQDHLTLYECRHMNYIELERCIFFSPALNKCVAAPHEMIEHYPAFECPECRRTKAKKERDELGIEGDLNGKFRYADEIFWEFQILAKLGCKIGRIDRCCMGQWGGVSGDVWKGDGASENFISASSERLRYQMWICRSCREGSASGLIWFWNSWNNRRTHLVNVLNNRGTFHMLFI</sequence>
<organism evidence="1 2">
    <name type="scientific">Hyaloscypha bicolor E</name>
    <dbReference type="NCBI Taxonomy" id="1095630"/>
    <lineage>
        <taxon>Eukaryota</taxon>
        <taxon>Fungi</taxon>
        <taxon>Dikarya</taxon>
        <taxon>Ascomycota</taxon>
        <taxon>Pezizomycotina</taxon>
        <taxon>Leotiomycetes</taxon>
        <taxon>Helotiales</taxon>
        <taxon>Hyaloscyphaceae</taxon>
        <taxon>Hyaloscypha</taxon>
        <taxon>Hyaloscypha bicolor</taxon>
    </lineage>
</organism>
<dbReference type="EMBL" id="KZ613895">
    <property type="protein sequence ID" value="PMD52852.1"/>
    <property type="molecule type" value="Genomic_DNA"/>
</dbReference>
<reference evidence="1 2" key="1">
    <citation type="submission" date="2016-04" db="EMBL/GenBank/DDBJ databases">
        <title>A degradative enzymes factory behind the ericoid mycorrhizal symbiosis.</title>
        <authorList>
            <consortium name="DOE Joint Genome Institute"/>
            <person name="Martino E."/>
            <person name="Morin E."/>
            <person name="Grelet G."/>
            <person name="Kuo A."/>
            <person name="Kohler A."/>
            <person name="Daghino S."/>
            <person name="Barry K."/>
            <person name="Choi C."/>
            <person name="Cichocki N."/>
            <person name="Clum A."/>
            <person name="Copeland A."/>
            <person name="Hainaut M."/>
            <person name="Haridas S."/>
            <person name="Labutti K."/>
            <person name="Lindquist E."/>
            <person name="Lipzen A."/>
            <person name="Khouja H.-R."/>
            <person name="Murat C."/>
            <person name="Ohm R."/>
            <person name="Olson A."/>
            <person name="Spatafora J."/>
            <person name="Veneault-Fourrey C."/>
            <person name="Henrissat B."/>
            <person name="Grigoriev I."/>
            <person name="Martin F."/>
            <person name="Perotto S."/>
        </authorList>
    </citation>
    <scope>NUCLEOTIDE SEQUENCE [LARGE SCALE GENOMIC DNA]</scope>
    <source>
        <strain evidence="1 2">E</strain>
    </source>
</reference>
<accession>A0A2J6SPY0</accession>
<dbReference type="GeneID" id="36579016"/>
<dbReference type="RefSeq" id="XP_024729756.1">
    <property type="nucleotide sequence ID" value="XM_024870934.1"/>
</dbReference>
<dbReference type="Proteomes" id="UP000235371">
    <property type="component" value="Unassembled WGS sequence"/>
</dbReference>
<name>A0A2J6SPY0_9HELO</name>